<dbReference type="Gene3D" id="3.40.50.300">
    <property type="entry name" value="P-loop containing nucleotide triphosphate hydrolases"/>
    <property type="match status" value="1"/>
</dbReference>
<dbReference type="Pfam" id="PF02224">
    <property type="entry name" value="Cytidylate_kin"/>
    <property type="match status" value="1"/>
</dbReference>
<evidence type="ECO:0000259" key="9">
    <source>
        <dbReference type="Pfam" id="PF02224"/>
    </source>
</evidence>
<dbReference type="InterPro" id="IPR027417">
    <property type="entry name" value="P-loop_NTPase"/>
</dbReference>
<dbReference type="GO" id="GO:0005737">
    <property type="term" value="C:cytoplasm"/>
    <property type="evidence" value="ECO:0007669"/>
    <property type="project" value="UniProtKB-SubCell"/>
</dbReference>
<name>A0A7C3Z2L1_9BACT</name>
<dbReference type="CDD" id="cd02020">
    <property type="entry name" value="CMPK"/>
    <property type="match status" value="1"/>
</dbReference>
<dbReference type="EC" id="2.7.4.25" evidence="8"/>
<organism evidence="10">
    <name type="scientific">Desulfobacca acetoxidans</name>
    <dbReference type="NCBI Taxonomy" id="60893"/>
    <lineage>
        <taxon>Bacteria</taxon>
        <taxon>Pseudomonadati</taxon>
        <taxon>Thermodesulfobacteriota</taxon>
        <taxon>Desulfobaccia</taxon>
        <taxon>Desulfobaccales</taxon>
        <taxon>Desulfobaccaceae</taxon>
        <taxon>Desulfobacca</taxon>
    </lineage>
</organism>
<dbReference type="InterPro" id="IPR003136">
    <property type="entry name" value="Cytidylate_kin"/>
</dbReference>
<feature type="binding site" evidence="8">
    <location>
        <begin position="13"/>
        <end position="21"/>
    </location>
    <ligand>
        <name>ATP</name>
        <dbReference type="ChEBI" id="CHEBI:30616"/>
    </ligand>
</feature>
<evidence type="ECO:0000256" key="5">
    <source>
        <dbReference type="ARBA" id="ARBA00022840"/>
    </source>
</evidence>
<dbReference type="HAMAP" id="MF_00238">
    <property type="entry name" value="Cytidyl_kinase_type1"/>
    <property type="match status" value="1"/>
</dbReference>
<evidence type="ECO:0000256" key="6">
    <source>
        <dbReference type="ARBA" id="ARBA00047615"/>
    </source>
</evidence>
<comment type="subcellular location">
    <subcellularLocation>
        <location evidence="8">Cytoplasm</location>
    </subcellularLocation>
</comment>
<feature type="domain" description="Cytidylate kinase" evidence="9">
    <location>
        <begin position="9"/>
        <end position="222"/>
    </location>
</feature>
<evidence type="ECO:0000256" key="1">
    <source>
        <dbReference type="ARBA" id="ARBA00009427"/>
    </source>
</evidence>
<keyword evidence="3 8" id="KW-0547">Nucleotide-binding</keyword>
<accession>A0A7C3Z2L1</accession>
<dbReference type="GO" id="GO:0006220">
    <property type="term" value="P:pyrimidine nucleotide metabolic process"/>
    <property type="evidence" value="ECO:0007669"/>
    <property type="project" value="UniProtKB-UniRule"/>
</dbReference>
<proteinExistence type="inferred from homology"/>
<comment type="catalytic activity">
    <reaction evidence="7 8">
        <text>CMP + ATP = CDP + ADP</text>
        <dbReference type="Rhea" id="RHEA:11600"/>
        <dbReference type="ChEBI" id="CHEBI:30616"/>
        <dbReference type="ChEBI" id="CHEBI:58069"/>
        <dbReference type="ChEBI" id="CHEBI:60377"/>
        <dbReference type="ChEBI" id="CHEBI:456216"/>
        <dbReference type="EC" id="2.7.4.25"/>
    </reaction>
</comment>
<keyword evidence="4 8" id="KW-0418">Kinase</keyword>
<comment type="similarity">
    <text evidence="1 8">Belongs to the cytidylate kinase family. Type 1 subfamily.</text>
</comment>
<keyword evidence="5 8" id="KW-0067">ATP-binding</keyword>
<gene>
    <name evidence="8" type="primary">cmk</name>
    <name evidence="10" type="ORF">ENW96_09400</name>
</gene>
<dbReference type="NCBIfam" id="TIGR00017">
    <property type="entry name" value="cmk"/>
    <property type="match status" value="1"/>
</dbReference>
<dbReference type="EMBL" id="DTMF01000229">
    <property type="protein sequence ID" value="HGF34585.1"/>
    <property type="molecule type" value="Genomic_DNA"/>
</dbReference>
<dbReference type="GO" id="GO:0036431">
    <property type="term" value="F:dCMP kinase activity"/>
    <property type="evidence" value="ECO:0007669"/>
    <property type="project" value="InterPro"/>
</dbReference>
<evidence type="ECO:0000313" key="10">
    <source>
        <dbReference type="EMBL" id="HGF34585.1"/>
    </source>
</evidence>
<evidence type="ECO:0000256" key="3">
    <source>
        <dbReference type="ARBA" id="ARBA00022741"/>
    </source>
</evidence>
<protein>
    <recommendedName>
        <fullName evidence="8">Cytidylate kinase</fullName>
        <shortName evidence="8">CK</shortName>
        <ecNumber evidence="8">2.7.4.25</ecNumber>
    </recommendedName>
    <alternativeName>
        <fullName evidence="8">Cytidine monophosphate kinase</fullName>
        <shortName evidence="8">CMP kinase</shortName>
    </alternativeName>
</protein>
<comment type="caution">
    <text evidence="10">The sequence shown here is derived from an EMBL/GenBank/DDBJ whole genome shotgun (WGS) entry which is preliminary data.</text>
</comment>
<evidence type="ECO:0000256" key="2">
    <source>
        <dbReference type="ARBA" id="ARBA00022679"/>
    </source>
</evidence>
<comment type="catalytic activity">
    <reaction evidence="6 8">
        <text>dCMP + ATP = dCDP + ADP</text>
        <dbReference type="Rhea" id="RHEA:25094"/>
        <dbReference type="ChEBI" id="CHEBI:30616"/>
        <dbReference type="ChEBI" id="CHEBI:57566"/>
        <dbReference type="ChEBI" id="CHEBI:58593"/>
        <dbReference type="ChEBI" id="CHEBI:456216"/>
        <dbReference type="EC" id="2.7.4.25"/>
    </reaction>
</comment>
<evidence type="ECO:0000256" key="7">
    <source>
        <dbReference type="ARBA" id="ARBA00048478"/>
    </source>
</evidence>
<dbReference type="SUPFAM" id="SSF52540">
    <property type="entry name" value="P-loop containing nucleoside triphosphate hydrolases"/>
    <property type="match status" value="1"/>
</dbReference>
<evidence type="ECO:0000256" key="8">
    <source>
        <dbReference type="HAMAP-Rule" id="MF_00238"/>
    </source>
</evidence>
<keyword evidence="2 8" id="KW-0808">Transferase</keyword>
<reference evidence="10" key="1">
    <citation type="journal article" date="2020" name="mSystems">
        <title>Genome- and Community-Level Interaction Insights into Carbon Utilization and Element Cycling Functions of Hydrothermarchaeota in Hydrothermal Sediment.</title>
        <authorList>
            <person name="Zhou Z."/>
            <person name="Liu Y."/>
            <person name="Xu W."/>
            <person name="Pan J."/>
            <person name="Luo Z.H."/>
            <person name="Li M."/>
        </authorList>
    </citation>
    <scope>NUCLEOTIDE SEQUENCE [LARGE SCALE GENOMIC DNA]</scope>
    <source>
        <strain evidence="10">SpSt-897</strain>
    </source>
</reference>
<sequence>MRVGHRIIITIDGPAGSGKSTLGRRLAQTLGYRYVDSGALYRAVAWQARQTGVDPADGEALARMLLDFAPLVVAEAQGFQVFVEGRDITRELRTPAVTQASSRAATQPQVRRWVGEVLHRLTREGGVVAEGRDLGSVVFPNAEVKFYLDADLAIRAARRQQEWQNGGRTLELSGTLKEIADRDNRDQNRKLAPLTLPQGAHYVNTTNLNPEEVLAHCLAIIRESLTAGAATGRK</sequence>
<dbReference type="GO" id="GO:0005524">
    <property type="term" value="F:ATP binding"/>
    <property type="evidence" value="ECO:0007669"/>
    <property type="project" value="UniProtKB-UniRule"/>
</dbReference>
<dbReference type="AlphaFoldDB" id="A0A7C3Z2L1"/>
<keyword evidence="8" id="KW-0963">Cytoplasm</keyword>
<evidence type="ECO:0000256" key="4">
    <source>
        <dbReference type="ARBA" id="ARBA00022777"/>
    </source>
</evidence>
<dbReference type="InterPro" id="IPR011994">
    <property type="entry name" value="Cytidylate_kinase_dom"/>
</dbReference>